<reference evidence="1 2" key="1">
    <citation type="submission" date="2020-04" db="EMBL/GenBank/DDBJ databases">
        <title>Genome-Wide Identification of 5-Methylcytosine Sites in Bacterial Genomes By High-Throughput Sequencing of MspJI Restriction Fragments.</title>
        <authorList>
            <person name="Wu V."/>
        </authorList>
    </citation>
    <scope>NUCLEOTIDE SEQUENCE [LARGE SCALE GENOMIC DNA]</scope>
    <source>
        <strain evidence="1 2">S2</strain>
    </source>
</reference>
<accession>A0A6H1P2X4</accession>
<dbReference type="AlphaFoldDB" id="A0A6H1P2X4"/>
<dbReference type="EMBL" id="CP051128">
    <property type="protein sequence ID" value="QIZ07631.1"/>
    <property type="molecule type" value="Genomic_DNA"/>
</dbReference>
<dbReference type="Proteomes" id="UP000501868">
    <property type="component" value="Chromosome"/>
</dbReference>
<proteinExistence type="predicted"/>
<gene>
    <name evidence="1" type="ORF">HFZ78_13540</name>
</gene>
<evidence type="ECO:0000313" key="1">
    <source>
        <dbReference type="EMBL" id="QIZ07631.1"/>
    </source>
</evidence>
<sequence>MMIEFKLIQLAEQIGCEMRPEGENIRVMNIDSLPSLLKVKIIEHKTQILEILKRDNQAKKMGFIIGLPGQIYFRSINKKSIVYMEEYDGNWELWMETHHANRSTSIKVIYRSSEFEKVILKAKNYFDFVQQKQNNRNLQ</sequence>
<name>A0A6H1P2X4_PRIMG</name>
<organism evidence="1 2">
    <name type="scientific">Priestia megaterium</name>
    <name type="common">Bacillus megaterium</name>
    <dbReference type="NCBI Taxonomy" id="1404"/>
    <lineage>
        <taxon>Bacteria</taxon>
        <taxon>Bacillati</taxon>
        <taxon>Bacillota</taxon>
        <taxon>Bacilli</taxon>
        <taxon>Bacillales</taxon>
        <taxon>Bacillaceae</taxon>
        <taxon>Priestia</taxon>
    </lineage>
</organism>
<protein>
    <submittedName>
        <fullName evidence="1">Uncharacterized protein</fullName>
    </submittedName>
</protein>
<evidence type="ECO:0000313" key="2">
    <source>
        <dbReference type="Proteomes" id="UP000501868"/>
    </source>
</evidence>
<reference evidence="1 2" key="2">
    <citation type="submission" date="2020-04" db="EMBL/GenBank/DDBJ databases">
        <authorList>
            <person name="Fomenkov A."/>
            <person name="Anton B.P."/>
            <person name="Roberts R.J."/>
        </authorList>
    </citation>
    <scope>NUCLEOTIDE SEQUENCE [LARGE SCALE GENOMIC DNA]</scope>
    <source>
        <strain evidence="1 2">S2</strain>
    </source>
</reference>